<name>A0ABQ0C9H0_9PROT</name>
<evidence type="ECO:0000256" key="1">
    <source>
        <dbReference type="SAM" id="MobiDB-lite"/>
    </source>
</evidence>
<feature type="region of interest" description="Disordered" evidence="1">
    <location>
        <begin position="1"/>
        <end position="66"/>
    </location>
</feature>
<dbReference type="EMBL" id="BAAFGK010000004">
    <property type="protein sequence ID" value="GAB0057532.1"/>
    <property type="molecule type" value="Genomic_DNA"/>
</dbReference>
<evidence type="ECO:0000313" key="3">
    <source>
        <dbReference type="Proteomes" id="UP001628193"/>
    </source>
</evidence>
<comment type="caution">
    <text evidence="2">The sequence shown here is derived from an EMBL/GenBank/DDBJ whole genome shotgun (WGS) entry which is preliminary data.</text>
</comment>
<reference evidence="2 3" key="1">
    <citation type="submission" date="2024-09" db="EMBL/GenBank/DDBJ databases">
        <title>Draft genome sequence of Candidatus Magnetaquicoccaceae bacterium FCR-1.</title>
        <authorList>
            <person name="Shimoshige H."/>
            <person name="Shimamura S."/>
            <person name="Taoka A."/>
            <person name="Kobayashi H."/>
            <person name="Maekawa T."/>
        </authorList>
    </citation>
    <scope>NUCLEOTIDE SEQUENCE [LARGE SCALE GENOMIC DNA]</scope>
    <source>
        <strain evidence="2 3">FCR-1</strain>
    </source>
</reference>
<organism evidence="2 3">
    <name type="scientific">Candidatus Magnetaquiglobus chichijimensis</name>
    <dbReference type="NCBI Taxonomy" id="3141448"/>
    <lineage>
        <taxon>Bacteria</taxon>
        <taxon>Pseudomonadati</taxon>
        <taxon>Pseudomonadota</taxon>
        <taxon>Magnetococcia</taxon>
        <taxon>Magnetococcales</taxon>
        <taxon>Candidatus Magnetaquicoccaceae</taxon>
        <taxon>Candidatus Magnetaquiglobus</taxon>
    </lineage>
</organism>
<evidence type="ECO:0000313" key="2">
    <source>
        <dbReference type="EMBL" id="GAB0057532.1"/>
    </source>
</evidence>
<accession>A0ABQ0C9H0</accession>
<sequence length="66" mass="7270">MTQTGTNANPEQTTGGNRVGKETDEALPPGLKRPLRDAMTRLLSGRPMDEEILDPANPNLILDRER</sequence>
<keyword evidence="3" id="KW-1185">Reference proteome</keyword>
<gene>
    <name evidence="2" type="ORF">SIID45300_01862</name>
</gene>
<feature type="compositionally biased region" description="Polar residues" evidence="1">
    <location>
        <begin position="1"/>
        <end position="16"/>
    </location>
</feature>
<dbReference type="Proteomes" id="UP001628193">
    <property type="component" value="Unassembled WGS sequence"/>
</dbReference>
<dbReference type="RefSeq" id="WP_420905228.1">
    <property type="nucleotide sequence ID" value="NZ_BAAFGK010000004.1"/>
</dbReference>
<proteinExistence type="predicted"/>
<protein>
    <submittedName>
        <fullName evidence="2">Uncharacterized protein</fullName>
    </submittedName>
</protein>